<name>A0A382PVY3_9ZZZZ</name>
<proteinExistence type="predicted"/>
<evidence type="ECO:0000313" key="1">
    <source>
        <dbReference type="EMBL" id="SVC76825.1"/>
    </source>
</evidence>
<organism evidence="1">
    <name type="scientific">marine metagenome</name>
    <dbReference type="NCBI Taxonomy" id="408172"/>
    <lineage>
        <taxon>unclassified sequences</taxon>
        <taxon>metagenomes</taxon>
        <taxon>ecological metagenomes</taxon>
    </lineage>
</organism>
<dbReference type="EMBL" id="UINC01109777">
    <property type="protein sequence ID" value="SVC76825.1"/>
    <property type="molecule type" value="Genomic_DNA"/>
</dbReference>
<gene>
    <name evidence="1" type="ORF">METZ01_LOCUS329679</name>
</gene>
<dbReference type="AlphaFoldDB" id="A0A382PVY3"/>
<reference evidence="1" key="1">
    <citation type="submission" date="2018-05" db="EMBL/GenBank/DDBJ databases">
        <authorList>
            <person name="Lanie J.A."/>
            <person name="Ng W.-L."/>
            <person name="Kazmierczak K.M."/>
            <person name="Andrzejewski T.M."/>
            <person name="Davidsen T.M."/>
            <person name="Wayne K.J."/>
            <person name="Tettelin H."/>
            <person name="Glass J.I."/>
            <person name="Rusch D."/>
            <person name="Podicherti R."/>
            <person name="Tsui H.-C.T."/>
            <person name="Winkler M.E."/>
        </authorList>
    </citation>
    <scope>NUCLEOTIDE SEQUENCE</scope>
</reference>
<sequence length="30" mass="3343">EVRACVVEDPQNSKGIRAQAVPEDVISRFE</sequence>
<protein>
    <submittedName>
        <fullName evidence="1">Uncharacterized protein</fullName>
    </submittedName>
</protein>
<accession>A0A382PVY3</accession>
<feature type="non-terminal residue" evidence="1">
    <location>
        <position position="1"/>
    </location>
</feature>